<dbReference type="AlphaFoldDB" id="A0AAV5TN82"/>
<proteinExistence type="inferred from homology"/>
<accession>A0AAV5TN82</accession>
<feature type="domain" description="AB hydrolase-1" evidence="5">
    <location>
        <begin position="57"/>
        <end position="101"/>
    </location>
</feature>
<name>A0AAV5TN82_9BILA</name>
<comment type="caution">
    <text evidence="6">The sequence shown here is derived from an EMBL/GenBank/DDBJ whole genome shotgun (WGS) entry which is preliminary data.</text>
</comment>
<feature type="region of interest" description="Disordered" evidence="4">
    <location>
        <begin position="90"/>
        <end position="113"/>
    </location>
</feature>
<evidence type="ECO:0000256" key="4">
    <source>
        <dbReference type="SAM" id="MobiDB-lite"/>
    </source>
</evidence>
<gene>
    <name evidence="6" type="ORF">PENTCL1PPCAC_17924</name>
</gene>
<reference evidence="6" key="1">
    <citation type="submission" date="2023-10" db="EMBL/GenBank/DDBJ databases">
        <title>Genome assembly of Pristionchus species.</title>
        <authorList>
            <person name="Yoshida K."/>
            <person name="Sommer R.J."/>
        </authorList>
    </citation>
    <scope>NUCLEOTIDE SEQUENCE</scope>
    <source>
        <strain evidence="6">RS0144</strain>
    </source>
</reference>
<dbReference type="InterPro" id="IPR000073">
    <property type="entry name" value="AB_hydrolase_1"/>
</dbReference>
<dbReference type="InterPro" id="IPR029058">
    <property type="entry name" value="AB_hydrolase_fold"/>
</dbReference>
<evidence type="ECO:0000259" key="5">
    <source>
        <dbReference type="Pfam" id="PF12697"/>
    </source>
</evidence>
<feature type="compositionally biased region" description="Basic and acidic residues" evidence="4">
    <location>
        <begin position="97"/>
        <end position="113"/>
    </location>
</feature>
<sequence>MVSSLLSTADLTSSIPDNTRRLADKVAITRNYVDIETHKVFYMDAVPPSGNFTKGVILLLHGQSFTSSTWCEHDNISILAASGYRCIAPDLPGSGKTEGDSIQLRRDRISSLP</sequence>
<evidence type="ECO:0000313" key="7">
    <source>
        <dbReference type="Proteomes" id="UP001432027"/>
    </source>
</evidence>
<dbReference type="Gene3D" id="3.40.50.1820">
    <property type="entry name" value="alpha/beta hydrolase"/>
    <property type="match status" value="1"/>
</dbReference>
<dbReference type="EMBL" id="BTSX01000004">
    <property type="protein sequence ID" value="GMS95749.1"/>
    <property type="molecule type" value="Genomic_DNA"/>
</dbReference>
<dbReference type="GO" id="GO:0005737">
    <property type="term" value="C:cytoplasm"/>
    <property type="evidence" value="ECO:0007669"/>
    <property type="project" value="UniProtKB-SubCell"/>
</dbReference>
<dbReference type="Proteomes" id="UP001432027">
    <property type="component" value="Unassembled WGS sequence"/>
</dbReference>
<dbReference type="Pfam" id="PF12697">
    <property type="entry name" value="Abhydrolase_6"/>
    <property type="match status" value="1"/>
</dbReference>
<evidence type="ECO:0000256" key="2">
    <source>
        <dbReference type="ARBA" id="ARBA00022490"/>
    </source>
</evidence>
<organism evidence="6 7">
    <name type="scientific">Pristionchus entomophagus</name>
    <dbReference type="NCBI Taxonomy" id="358040"/>
    <lineage>
        <taxon>Eukaryota</taxon>
        <taxon>Metazoa</taxon>
        <taxon>Ecdysozoa</taxon>
        <taxon>Nematoda</taxon>
        <taxon>Chromadorea</taxon>
        <taxon>Rhabditida</taxon>
        <taxon>Rhabditina</taxon>
        <taxon>Diplogasteromorpha</taxon>
        <taxon>Diplogasteroidea</taxon>
        <taxon>Neodiplogasteridae</taxon>
        <taxon>Pristionchus</taxon>
    </lineage>
</organism>
<evidence type="ECO:0000256" key="3">
    <source>
        <dbReference type="ARBA" id="ARBA00037942"/>
    </source>
</evidence>
<dbReference type="SUPFAM" id="SSF53474">
    <property type="entry name" value="alpha/beta-Hydrolases"/>
    <property type="match status" value="1"/>
</dbReference>
<evidence type="ECO:0000256" key="1">
    <source>
        <dbReference type="ARBA" id="ARBA00004496"/>
    </source>
</evidence>
<protein>
    <recommendedName>
        <fullName evidence="5">AB hydrolase-1 domain-containing protein</fullName>
    </recommendedName>
</protein>
<keyword evidence="2" id="KW-0963">Cytoplasm</keyword>
<dbReference type="PANTHER" id="PTHR46197:SF3">
    <property type="entry name" value="AB HYDROLASE-1 DOMAIN-CONTAINING PROTEIN"/>
    <property type="match status" value="1"/>
</dbReference>
<comment type="similarity">
    <text evidence="3">Belongs to the AB hydrolase superfamily. ABHD14 family.</text>
</comment>
<evidence type="ECO:0000313" key="6">
    <source>
        <dbReference type="EMBL" id="GMS95749.1"/>
    </source>
</evidence>
<keyword evidence="7" id="KW-1185">Reference proteome</keyword>
<comment type="subcellular location">
    <subcellularLocation>
        <location evidence="1">Cytoplasm</location>
    </subcellularLocation>
</comment>
<dbReference type="PANTHER" id="PTHR46197">
    <property type="entry name" value="PROTEIN ABHD14B-LIKE"/>
    <property type="match status" value="1"/>
</dbReference>